<proteinExistence type="predicted"/>
<evidence type="ECO:0000256" key="1">
    <source>
        <dbReference type="SAM" id="SignalP"/>
    </source>
</evidence>
<reference evidence="2" key="1">
    <citation type="journal article" date="2020" name="BMC">
        <title>Leishmania infection induces a limited differential gene expression in the sand fly midgut.</title>
        <authorList>
            <person name="Coutinho-Abreu I.V."/>
            <person name="Serafim T.D."/>
            <person name="Meneses C."/>
            <person name="Kamhawi S."/>
            <person name="Oliveira F."/>
            <person name="Valenzuela J.G."/>
        </authorList>
    </citation>
    <scope>NUCLEOTIDE SEQUENCE</scope>
    <source>
        <strain evidence="2">Jacobina</strain>
        <tissue evidence="2">Midgut</tissue>
    </source>
</reference>
<organism evidence="2">
    <name type="scientific">Lutzomyia longipalpis</name>
    <name type="common">Sand fly</name>
    <dbReference type="NCBI Taxonomy" id="7200"/>
    <lineage>
        <taxon>Eukaryota</taxon>
        <taxon>Metazoa</taxon>
        <taxon>Ecdysozoa</taxon>
        <taxon>Arthropoda</taxon>
        <taxon>Hexapoda</taxon>
        <taxon>Insecta</taxon>
        <taxon>Pterygota</taxon>
        <taxon>Neoptera</taxon>
        <taxon>Endopterygota</taxon>
        <taxon>Diptera</taxon>
        <taxon>Nematocera</taxon>
        <taxon>Psychodoidea</taxon>
        <taxon>Psychodidae</taxon>
        <taxon>Lutzomyia</taxon>
        <taxon>Lutzomyia</taxon>
    </lineage>
</organism>
<accession>A0A7G3B551</accession>
<sequence>MFYYFLFTLHSLTSFLSFNIRVTTQELVGIGMLQRKSKLAEKKKNDSDPKKCGITKNFSKKTLQLLLFFISSNYSRTSAHEECAQFRLLT</sequence>
<evidence type="ECO:0008006" key="3">
    <source>
        <dbReference type="Google" id="ProtNLM"/>
    </source>
</evidence>
<feature type="signal peptide" evidence="1">
    <location>
        <begin position="1"/>
        <end position="24"/>
    </location>
</feature>
<dbReference type="AlphaFoldDB" id="A0A7G3B551"/>
<dbReference type="EMBL" id="GITU01010725">
    <property type="protein sequence ID" value="MBC1179428.1"/>
    <property type="molecule type" value="Transcribed_RNA"/>
</dbReference>
<keyword evidence="1" id="KW-0732">Signal</keyword>
<evidence type="ECO:0000313" key="2">
    <source>
        <dbReference type="EMBL" id="MBC1179428.1"/>
    </source>
</evidence>
<protein>
    <recommendedName>
        <fullName evidence="3">Secreted protein</fullName>
    </recommendedName>
</protein>
<name>A0A7G3B551_LUTLO</name>
<feature type="chain" id="PRO_5028900662" description="Secreted protein" evidence="1">
    <location>
        <begin position="25"/>
        <end position="90"/>
    </location>
</feature>